<evidence type="ECO:0000313" key="2">
    <source>
        <dbReference type="EMBL" id="CAE7317712.1"/>
    </source>
</evidence>
<organism evidence="2 3">
    <name type="scientific">Symbiodinium pilosum</name>
    <name type="common">Dinoflagellate</name>
    <dbReference type="NCBI Taxonomy" id="2952"/>
    <lineage>
        <taxon>Eukaryota</taxon>
        <taxon>Sar</taxon>
        <taxon>Alveolata</taxon>
        <taxon>Dinophyceae</taxon>
        <taxon>Suessiales</taxon>
        <taxon>Symbiodiniaceae</taxon>
        <taxon>Symbiodinium</taxon>
    </lineage>
</organism>
<reference evidence="2" key="1">
    <citation type="submission" date="2021-02" db="EMBL/GenBank/DDBJ databases">
        <authorList>
            <person name="Dougan E. K."/>
            <person name="Rhodes N."/>
            <person name="Thang M."/>
            <person name="Chan C."/>
        </authorList>
    </citation>
    <scope>NUCLEOTIDE SEQUENCE</scope>
</reference>
<evidence type="ECO:0000313" key="3">
    <source>
        <dbReference type="Proteomes" id="UP000649617"/>
    </source>
</evidence>
<dbReference type="Proteomes" id="UP000649617">
    <property type="component" value="Unassembled WGS sequence"/>
</dbReference>
<keyword evidence="3" id="KW-1185">Reference proteome</keyword>
<feature type="non-terminal residue" evidence="2">
    <location>
        <position position="1"/>
    </location>
</feature>
<dbReference type="EMBL" id="CAJNIZ010011314">
    <property type="protein sequence ID" value="CAE7317712.1"/>
    <property type="molecule type" value="Genomic_DNA"/>
</dbReference>
<evidence type="ECO:0000256" key="1">
    <source>
        <dbReference type="SAM" id="SignalP"/>
    </source>
</evidence>
<gene>
    <name evidence="2" type="primary">Slc9a8</name>
    <name evidence="2" type="ORF">SPIL2461_LOCUS7310</name>
</gene>
<feature type="non-terminal residue" evidence="2">
    <location>
        <position position="135"/>
    </location>
</feature>
<proteinExistence type="predicted"/>
<dbReference type="OrthoDB" id="433258at2759"/>
<feature type="signal peptide" evidence="1">
    <location>
        <begin position="1"/>
        <end position="18"/>
    </location>
</feature>
<feature type="chain" id="PRO_5032763798" evidence="1">
    <location>
        <begin position="19"/>
        <end position="135"/>
    </location>
</feature>
<keyword evidence="1" id="KW-0732">Signal</keyword>
<dbReference type="AlphaFoldDB" id="A0A812NWB7"/>
<protein>
    <submittedName>
        <fullName evidence="2">Slc9a8 protein</fullName>
    </submittedName>
</protein>
<sequence length="135" mass="14586">VYLLVFGGSTGFVLQLLGLPWGSQVPDDASLYGETDQSGIFYHAGNKVRSYVLKPLLVGKHPHCEAGLAAQNITVDVIRTAMERESSNYFGDRKRTSMTGLANGAVERYHSVSMFGTMDPAHVEEVEDAMCGSSA</sequence>
<name>A0A812NWB7_SYMPI</name>
<comment type="caution">
    <text evidence="2">The sequence shown here is derived from an EMBL/GenBank/DDBJ whole genome shotgun (WGS) entry which is preliminary data.</text>
</comment>
<accession>A0A812NWB7</accession>